<feature type="region of interest" description="Disordered" evidence="2">
    <location>
        <begin position="461"/>
        <end position="485"/>
    </location>
</feature>
<gene>
    <name evidence="3" type="ORF">OSB1V03_LOCUS14414</name>
</gene>
<proteinExistence type="predicted"/>
<keyword evidence="1" id="KW-0560">Oxidoreductase</keyword>
<dbReference type="Proteomes" id="UP000759131">
    <property type="component" value="Unassembled WGS sequence"/>
</dbReference>
<dbReference type="PANTHER" id="PTHR43157:SF73">
    <property type="entry name" value="WW DOMAIN-CONTAINING OXIDOREDUCTASE-LIKE PROTEIN"/>
    <property type="match status" value="1"/>
</dbReference>
<evidence type="ECO:0000313" key="4">
    <source>
        <dbReference type="Proteomes" id="UP000759131"/>
    </source>
</evidence>
<keyword evidence="4" id="KW-1185">Reference proteome</keyword>
<reference evidence="3" key="1">
    <citation type="submission" date="2020-11" db="EMBL/GenBank/DDBJ databases">
        <authorList>
            <person name="Tran Van P."/>
        </authorList>
    </citation>
    <scope>NUCLEOTIDE SEQUENCE</scope>
</reference>
<evidence type="ECO:0000256" key="2">
    <source>
        <dbReference type="SAM" id="MobiDB-lite"/>
    </source>
</evidence>
<dbReference type="EMBL" id="CAJPIZ010013811">
    <property type="protein sequence ID" value="CAG2114448.1"/>
    <property type="molecule type" value="Genomic_DNA"/>
</dbReference>
<dbReference type="EMBL" id="OC868386">
    <property type="protein sequence ID" value="CAD7634018.1"/>
    <property type="molecule type" value="Genomic_DNA"/>
</dbReference>
<organism evidence="3">
    <name type="scientific">Medioppia subpectinata</name>
    <dbReference type="NCBI Taxonomy" id="1979941"/>
    <lineage>
        <taxon>Eukaryota</taxon>
        <taxon>Metazoa</taxon>
        <taxon>Ecdysozoa</taxon>
        <taxon>Arthropoda</taxon>
        <taxon>Chelicerata</taxon>
        <taxon>Arachnida</taxon>
        <taxon>Acari</taxon>
        <taxon>Acariformes</taxon>
        <taxon>Sarcoptiformes</taxon>
        <taxon>Oribatida</taxon>
        <taxon>Brachypylina</taxon>
        <taxon>Oppioidea</taxon>
        <taxon>Oppiidae</taxon>
        <taxon>Medioppia</taxon>
    </lineage>
</organism>
<protein>
    <submittedName>
        <fullName evidence="3">Uncharacterized protein</fullName>
    </submittedName>
</protein>
<dbReference type="Gene3D" id="3.40.50.720">
    <property type="entry name" value="NAD(P)-binding Rossmann-like Domain"/>
    <property type="match status" value="1"/>
</dbReference>
<sequence>MIWRAQACDLRAVLSTGQGCDGYSTQHIIKQNERGWVFEKKILQAQHCIFTMNELADLLNTMTCVFQVLFRAVLTTHMRLYNDYVAPMFPHWKVPFPDGSASLDGSGPEIPDSYKRFQTFMGIVREFGDYLRPVNKQLMPANPLNLKDRQRLEGKVAVVTGADEAIGRDTAIELSKLGFKVIMGVTDVEAMERVLKIIRQTNESAVANITPISLDMSSLASVRLFADVVTKQEPKIDLLVNSGDEFSDKKYITKDGFERNFVENYLSHFLVTRLLIPNLAKSTSPRIINVSSVAHHFGSININDVNYEKGFYLPLTAYNQSKLAQVLFTRELAKRVKETDIHVYAVNPGVLRNRKRISNRYIFSDVLHKMSVNNIGVQGVLYVALEDKFKNESGHYYRNHERVEFLTERASDDVMAKKLWDLSSDYVKLETDVQLEPKDKMVESVAAQPVVDVAEAQKPVEDKAIEAESQPAVAAPTDEAKTTEL</sequence>
<evidence type="ECO:0000256" key="1">
    <source>
        <dbReference type="ARBA" id="ARBA00023002"/>
    </source>
</evidence>
<dbReference type="PRINTS" id="PR00081">
    <property type="entry name" value="GDHRDH"/>
</dbReference>
<accession>A0A7R9L2Z3</accession>
<dbReference type="SUPFAM" id="SSF51735">
    <property type="entry name" value="NAD(P)-binding Rossmann-fold domains"/>
    <property type="match status" value="1"/>
</dbReference>
<dbReference type="PANTHER" id="PTHR43157">
    <property type="entry name" value="PHOSPHATIDYLINOSITOL-GLYCAN BIOSYNTHESIS CLASS F PROTEIN-RELATED"/>
    <property type="match status" value="1"/>
</dbReference>
<dbReference type="InterPro" id="IPR002347">
    <property type="entry name" value="SDR_fam"/>
</dbReference>
<dbReference type="AlphaFoldDB" id="A0A7R9L2Z3"/>
<dbReference type="InterPro" id="IPR036291">
    <property type="entry name" value="NAD(P)-bd_dom_sf"/>
</dbReference>
<evidence type="ECO:0000313" key="3">
    <source>
        <dbReference type="EMBL" id="CAD7634018.1"/>
    </source>
</evidence>
<dbReference type="Pfam" id="PF00106">
    <property type="entry name" value="adh_short"/>
    <property type="match status" value="1"/>
</dbReference>
<dbReference type="OrthoDB" id="6502440at2759"/>
<name>A0A7R9L2Z3_9ACAR</name>
<dbReference type="GO" id="GO:0016491">
    <property type="term" value="F:oxidoreductase activity"/>
    <property type="evidence" value="ECO:0007669"/>
    <property type="project" value="UniProtKB-KW"/>
</dbReference>